<dbReference type="AlphaFoldDB" id="A0A1C6SN95"/>
<keyword evidence="3 4" id="KW-0732">Signal</keyword>
<proteinExistence type="inferred from homology"/>
<evidence type="ECO:0000256" key="2">
    <source>
        <dbReference type="ARBA" id="ARBA00022448"/>
    </source>
</evidence>
<organism evidence="5 6">
    <name type="scientific">Micromonospora rhizosphaerae</name>
    <dbReference type="NCBI Taxonomy" id="568872"/>
    <lineage>
        <taxon>Bacteria</taxon>
        <taxon>Bacillati</taxon>
        <taxon>Actinomycetota</taxon>
        <taxon>Actinomycetes</taxon>
        <taxon>Micromonosporales</taxon>
        <taxon>Micromonosporaceae</taxon>
        <taxon>Micromonospora</taxon>
    </lineage>
</organism>
<dbReference type="GO" id="GO:1901982">
    <property type="term" value="F:maltose binding"/>
    <property type="evidence" value="ECO:0007669"/>
    <property type="project" value="TreeGrafter"/>
</dbReference>
<feature type="chain" id="PRO_5008745926" evidence="4">
    <location>
        <begin position="22"/>
        <end position="425"/>
    </location>
</feature>
<keyword evidence="6" id="KW-1185">Reference proteome</keyword>
<dbReference type="PANTHER" id="PTHR30061">
    <property type="entry name" value="MALTOSE-BINDING PERIPLASMIC PROTEIN"/>
    <property type="match status" value="1"/>
</dbReference>
<evidence type="ECO:0000256" key="3">
    <source>
        <dbReference type="ARBA" id="ARBA00022729"/>
    </source>
</evidence>
<dbReference type="GO" id="GO:0015768">
    <property type="term" value="P:maltose transport"/>
    <property type="evidence" value="ECO:0007669"/>
    <property type="project" value="TreeGrafter"/>
</dbReference>
<dbReference type="Proteomes" id="UP000199413">
    <property type="component" value="Unassembled WGS sequence"/>
</dbReference>
<dbReference type="Pfam" id="PF01547">
    <property type="entry name" value="SBP_bac_1"/>
    <property type="match status" value="1"/>
</dbReference>
<keyword evidence="2" id="KW-0813">Transport</keyword>
<evidence type="ECO:0000256" key="1">
    <source>
        <dbReference type="ARBA" id="ARBA00008520"/>
    </source>
</evidence>
<accession>A0A1C6SN95</accession>
<gene>
    <name evidence="5" type="ORF">GA0070624_4152</name>
</gene>
<protein>
    <submittedName>
        <fullName evidence="5">Carbohydrate ABC transporter substrate-binding protein, CUT1 family</fullName>
    </submittedName>
</protein>
<comment type="similarity">
    <text evidence="1">Belongs to the bacterial solute-binding protein 1 family.</text>
</comment>
<dbReference type="GO" id="GO:0042956">
    <property type="term" value="P:maltodextrin transmembrane transport"/>
    <property type="evidence" value="ECO:0007669"/>
    <property type="project" value="TreeGrafter"/>
</dbReference>
<dbReference type="SUPFAM" id="SSF53850">
    <property type="entry name" value="Periplasmic binding protein-like II"/>
    <property type="match status" value="1"/>
</dbReference>
<name>A0A1C6SN95_9ACTN</name>
<evidence type="ECO:0000256" key="4">
    <source>
        <dbReference type="SAM" id="SignalP"/>
    </source>
</evidence>
<sequence length="425" mass="45596">MRLKSVAAVAIAMAVMLPAAACSSSSDESGGPVKLTFSTYAWQKDTVAATKDIVASWNASHPGVQVEMVQVDADSVHDKLVTQFNGGNPPDVIHDESADIHGFAEQGYLADLSPLLSANTKGQVSQGVWDSVTFDSKVYGMPTLMQSYNVFANTELLAKAGIPLPTGDQPWTWDDFQAAAKKATSGSTFGAGWGLKSPVSAIMSLSMNFNGSFFSTNGDKTEFQFGDPEKQLLSRTHTMIYDDKSLAPASTSMATGDVLPGFFGGKYAMIIAGNYNVQQIMEQAPKGFAWKMLPPLKGQSTSQAANPQTLSVASQSKHQKEAAQFIEYYANAENLAKLAQGDRLIPTTNDAAQAVLALTKGENGWDTMILSGKSLAVAPFQKAEAYPQWKSQIATPAFQQFFANKISIDELGNQLKSGWQTVNTR</sequence>
<dbReference type="GO" id="GO:0055052">
    <property type="term" value="C:ATP-binding cassette (ABC) transporter complex, substrate-binding subunit-containing"/>
    <property type="evidence" value="ECO:0007669"/>
    <property type="project" value="TreeGrafter"/>
</dbReference>
<dbReference type="InterPro" id="IPR006059">
    <property type="entry name" value="SBP"/>
</dbReference>
<feature type="signal peptide" evidence="4">
    <location>
        <begin position="1"/>
        <end position="21"/>
    </location>
</feature>
<dbReference type="EMBL" id="FMHV01000002">
    <property type="protein sequence ID" value="SCL30833.1"/>
    <property type="molecule type" value="Genomic_DNA"/>
</dbReference>
<dbReference type="STRING" id="568872.GA0070624_4152"/>
<dbReference type="RefSeq" id="WP_218105229.1">
    <property type="nucleotide sequence ID" value="NZ_FMHV01000002.1"/>
</dbReference>
<evidence type="ECO:0000313" key="5">
    <source>
        <dbReference type="EMBL" id="SCL30833.1"/>
    </source>
</evidence>
<dbReference type="CDD" id="cd13585">
    <property type="entry name" value="PBP2_TMBP_like"/>
    <property type="match status" value="1"/>
</dbReference>
<dbReference type="Gene3D" id="3.40.190.10">
    <property type="entry name" value="Periplasmic binding protein-like II"/>
    <property type="match status" value="1"/>
</dbReference>
<dbReference type="PANTHER" id="PTHR30061:SF50">
    <property type="entry name" value="MALTOSE_MALTODEXTRIN-BINDING PERIPLASMIC PROTEIN"/>
    <property type="match status" value="1"/>
</dbReference>
<reference evidence="6" key="1">
    <citation type="submission" date="2016-06" db="EMBL/GenBank/DDBJ databases">
        <authorList>
            <person name="Varghese N."/>
            <person name="Submissions Spin"/>
        </authorList>
    </citation>
    <scope>NUCLEOTIDE SEQUENCE [LARGE SCALE GENOMIC DNA]</scope>
    <source>
        <strain evidence="6">DSM 45431</strain>
    </source>
</reference>
<evidence type="ECO:0000313" key="6">
    <source>
        <dbReference type="Proteomes" id="UP000199413"/>
    </source>
</evidence>